<proteinExistence type="predicted"/>
<comment type="caution">
    <text evidence="1">The sequence shown here is derived from an EMBL/GenBank/DDBJ whole genome shotgun (WGS) entry which is preliminary data.</text>
</comment>
<protein>
    <submittedName>
        <fullName evidence="1">Uncharacterized protein</fullName>
    </submittedName>
</protein>
<dbReference type="EMBL" id="WFKK01000001">
    <property type="protein sequence ID" value="KAB7891360.1"/>
    <property type="molecule type" value="Genomic_DNA"/>
</dbReference>
<evidence type="ECO:0000313" key="1">
    <source>
        <dbReference type="EMBL" id="KAB7891360.1"/>
    </source>
</evidence>
<gene>
    <name evidence="1" type="ORF">GBG19_00560</name>
</gene>
<dbReference type="RefSeq" id="WP_152279463.1">
    <property type="nucleotide sequence ID" value="NZ_WFKK01000001.1"/>
</dbReference>
<reference evidence="1 2" key="1">
    <citation type="submission" date="2019-10" db="EMBL/GenBank/DDBJ databases">
        <title>Poseidonibacter ostreae sp. nov., isolated from the gut of the Ostrea denselamellosa.</title>
        <authorList>
            <person name="Choi A."/>
        </authorList>
    </citation>
    <scope>NUCLEOTIDE SEQUENCE [LARGE SCALE GENOMIC DNA]</scope>
    <source>
        <strain evidence="1 2">SJOD-M-33</strain>
    </source>
</reference>
<dbReference type="AlphaFoldDB" id="A0A6L4WY23"/>
<organism evidence="1 2">
    <name type="scientific">Poseidonibacter ostreae</name>
    <dbReference type="NCBI Taxonomy" id="2654171"/>
    <lineage>
        <taxon>Bacteria</taxon>
        <taxon>Pseudomonadati</taxon>
        <taxon>Campylobacterota</taxon>
        <taxon>Epsilonproteobacteria</taxon>
        <taxon>Campylobacterales</taxon>
        <taxon>Arcobacteraceae</taxon>
        <taxon>Poseidonibacter</taxon>
    </lineage>
</organism>
<accession>A0A6L4WY23</accession>
<evidence type="ECO:0000313" key="2">
    <source>
        <dbReference type="Proteomes" id="UP000472839"/>
    </source>
</evidence>
<sequence>MSVFTYKEDKEKAFKALISQRKKDLGYLTPQKNSSSNICDECYFMESFSPSCHRCDLISYDYEYRITSINIYGVCDSFSKQSDENISEKYPKINYEDMGFNDVKKYIENKQKR</sequence>
<name>A0A6L4WY23_9BACT</name>
<dbReference type="Proteomes" id="UP000472839">
    <property type="component" value="Unassembled WGS sequence"/>
</dbReference>